<name>A0A1Y3BUJ6_EURMA</name>
<proteinExistence type="predicted"/>
<dbReference type="InterPro" id="IPR013098">
    <property type="entry name" value="Ig_I-set"/>
</dbReference>
<dbReference type="SUPFAM" id="SSF49265">
    <property type="entry name" value="Fibronectin type III"/>
    <property type="match status" value="1"/>
</dbReference>
<accession>A0A1Y3BUJ6</accession>
<dbReference type="GO" id="GO:0009653">
    <property type="term" value="P:anatomical structure morphogenesis"/>
    <property type="evidence" value="ECO:0007669"/>
    <property type="project" value="UniProtKB-ARBA"/>
</dbReference>
<dbReference type="Gene3D" id="2.60.40.10">
    <property type="entry name" value="Immunoglobulins"/>
    <property type="match status" value="2"/>
</dbReference>
<evidence type="ECO:0000313" key="4">
    <source>
        <dbReference type="Proteomes" id="UP000194236"/>
    </source>
</evidence>
<dbReference type="GO" id="GO:0030154">
    <property type="term" value="P:cell differentiation"/>
    <property type="evidence" value="ECO:0007669"/>
    <property type="project" value="UniProtKB-ARBA"/>
</dbReference>
<dbReference type="InterPro" id="IPR013783">
    <property type="entry name" value="Ig-like_fold"/>
</dbReference>
<feature type="domain" description="Fibronectin type-III" evidence="2">
    <location>
        <begin position="79"/>
        <end position="172"/>
    </location>
</feature>
<dbReference type="InterPro" id="IPR003961">
    <property type="entry name" value="FN3_dom"/>
</dbReference>
<protein>
    <recommendedName>
        <fullName evidence="2">Fibronectin type-III domain-containing protein</fullName>
    </recommendedName>
</protein>
<dbReference type="PRINTS" id="PR00014">
    <property type="entry name" value="FNTYPEIII"/>
</dbReference>
<dbReference type="Pfam" id="PF07679">
    <property type="entry name" value="I-set"/>
    <property type="match status" value="1"/>
</dbReference>
<dbReference type="InterPro" id="IPR036179">
    <property type="entry name" value="Ig-like_dom_sf"/>
</dbReference>
<dbReference type="OrthoDB" id="8923679at2759"/>
<dbReference type="FunFam" id="2.60.40.10:FF:000051">
    <property type="entry name" value="Uncharacterized protein, isoform J"/>
    <property type="match status" value="1"/>
</dbReference>
<dbReference type="Pfam" id="PF00041">
    <property type="entry name" value="fn3"/>
    <property type="match status" value="1"/>
</dbReference>
<keyword evidence="1" id="KW-0393">Immunoglobulin domain</keyword>
<dbReference type="PANTHER" id="PTHR14340:SF9">
    <property type="entry name" value="FIBRONECTIN TYPE-III DOMAIN-CONTAINING PROTEIN"/>
    <property type="match status" value="1"/>
</dbReference>
<keyword evidence="4" id="KW-1185">Reference proteome</keyword>
<gene>
    <name evidence="3" type="ORF">BLA29_012727</name>
</gene>
<dbReference type="PANTHER" id="PTHR14340">
    <property type="entry name" value="MICROFIBRIL-ASSOCIATED GLYCOPROTEIN 3"/>
    <property type="match status" value="1"/>
</dbReference>
<reference evidence="3 4" key="1">
    <citation type="submission" date="2017-03" db="EMBL/GenBank/DDBJ databases">
        <title>Genome Survey of Euroglyphus maynei.</title>
        <authorList>
            <person name="Arlian L.G."/>
            <person name="Morgan M.S."/>
            <person name="Rider S.D."/>
        </authorList>
    </citation>
    <scope>NUCLEOTIDE SEQUENCE [LARGE SCALE GENOMIC DNA]</scope>
    <source>
        <strain evidence="3">Arlian Lab</strain>
        <tissue evidence="3">Whole body</tissue>
    </source>
</reference>
<dbReference type="EMBL" id="MUJZ01002647">
    <property type="protein sequence ID" value="OTF83664.1"/>
    <property type="molecule type" value="Genomic_DNA"/>
</dbReference>
<dbReference type="FunFam" id="2.60.40.10:FF:000056">
    <property type="entry name" value="twitchin isoform X4"/>
    <property type="match status" value="1"/>
</dbReference>
<organism evidence="3 4">
    <name type="scientific">Euroglyphus maynei</name>
    <name type="common">Mayne's house dust mite</name>
    <dbReference type="NCBI Taxonomy" id="6958"/>
    <lineage>
        <taxon>Eukaryota</taxon>
        <taxon>Metazoa</taxon>
        <taxon>Ecdysozoa</taxon>
        <taxon>Arthropoda</taxon>
        <taxon>Chelicerata</taxon>
        <taxon>Arachnida</taxon>
        <taxon>Acari</taxon>
        <taxon>Acariformes</taxon>
        <taxon>Sarcoptiformes</taxon>
        <taxon>Astigmata</taxon>
        <taxon>Psoroptidia</taxon>
        <taxon>Analgoidea</taxon>
        <taxon>Pyroglyphidae</taxon>
        <taxon>Pyroglyphinae</taxon>
        <taxon>Euroglyphus</taxon>
    </lineage>
</organism>
<evidence type="ECO:0000256" key="1">
    <source>
        <dbReference type="ARBA" id="ARBA00023319"/>
    </source>
</evidence>
<dbReference type="GO" id="GO:0030017">
    <property type="term" value="C:sarcomere"/>
    <property type="evidence" value="ECO:0007669"/>
    <property type="project" value="UniProtKB-ARBA"/>
</dbReference>
<sequence>KLDVNVRGEPPPKITWKLADKVVTNDQHYDIVNVDYNTKLTINDCERLHTGKYLIIAENEVGRDEAPVEICVLAAPSRPKGPLKVENVTAKSADVKWQKPEDDGGRPIKGYLIEKLDPHSGQWVPCGKADKDATDFTVTGLQKGKQYKFRVKALNDEGESEPLVSTEPITAK</sequence>
<dbReference type="CDD" id="cd00063">
    <property type="entry name" value="FN3"/>
    <property type="match status" value="1"/>
</dbReference>
<feature type="non-terminal residue" evidence="3">
    <location>
        <position position="1"/>
    </location>
</feature>
<dbReference type="SMART" id="SM00060">
    <property type="entry name" value="FN3"/>
    <property type="match status" value="1"/>
</dbReference>
<evidence type="ECO:0000259" key="2">
    <source>
        <dbReference type="PROSITE" id="PS50853"/>
    </source>
</evidence>
<dbReference type="SUPFAM" id="SSF48726">
    <property type="entry name" value="Immunoglobulin"/>
    <property type="match status" value="1"/>
</dbReference>
<dbReference type="PROSITE" id="PS50853">
    <property type="entry name" value="FN3"/>
    <property type="match status" value="1"/>
</dbReference>
<dbReference type="AlphaFoldDB" id="A0A1Y3BUJ6"/>
<comment type="caution">
    <text evidence="3">The sequence shown here is derived from an EMBL/GenBank/DDBJ whole genome shotgun (WGS) entry which is preliminary data.</text>
</comment>
<feature type="non-terminal residue" evidence="3">
    <location>
        <position position="172"/>
    </location>
</feature>
<dbReference type="Proteomes" id="UP000194236">
    <property type="component" value="Unassembled WGS sequence"/>
</dbReference>
<evidence type="ECO:0000313" key="3">
    <source>
        <dbReference type="EMBL" id="OTF83664.1"/>
    </source>
</evidence>
<dbReference type="InterPro" id="IPR036116">
    <property type="entry name" value="FN3_sf"/>
</dbReference>